<dbReference type="InterPro" id="IPR000462">
    <property type="entry name" value="CDP-OH_P_trans"/>
</dbReference>
<feature type="transmembrane region" description="Helical" evidence="11">
    <location>
        <begin position="91"/>
        <end position="109"/>
    </location>
</feature>
<reference evidence="12" key="1">
    <citation type="submission" date="2016-12" db="EMBL/GenBank/DDBJ databases">
        <title>Discovery of methanogenic haloarchaea.</title>
        <authorList>
            <person name="Sorokin D.Y."/>
            <person name="Makarova K.S."/>
            <person name="Abbas B."/>
            <person name="Ferrer M."/>
            <person name="Golyshin P.N."/>
        </authorList>
    </citation>
    <scope>NUCLEOTIDE SEQUENCE [LARGE SCALE GENOMIC DNA]</scope>
    <source>
        <strain evidence="12">HMET1</strain>
    </source>
</reference>
<dbReference type="STRING" id="1903181.BTN85_1073"/>
<evidence type="ECO:0000256" key="10">
    <source>
        <dbReference type="ARBA" id="ARBA00023264"/>
    </source>
</evidence>
<protein>
    <submittedName>
        <fullName evidence="12">Phosphatidylserine synthase PssA</fullName>
    </submittedName>
</protein>
<evidence type="ECO:0000256" key="3">
    <source>
        <dbReference type="ARBA" id="ARBA00022516"/>
    </source>
</evidence>
<dbReference type="GO" id="GO:0016020">
    <property type="term" value="C:membrane"/>
    <property type="evidence" value="ECO:0007669"/>
    <property type="project" value="UniProtKB-SubCell"/>
</dbReference>
<dbReference type="InterPro" id="IPR004533">
    <property type="entry name" value="CDP-diaglyc--ser_O-PTrfase"/>
</dbReference>
<dbReference type="NCBIfam" id="TIGR00473">
    <property type="entry name" value="pssA"/>
    <property type="match status" value="1"/>
</dbReference>
<dbReference type="GO" id="GO:0016780">
    <property type="term" value="F:phosphotransferase activity, for other substituted phosphate groups"/>
    <property type="evidence" value="ECO:0007669"/>
    <property type="project" value="InterPro"/>
</dbReference>
<evidence type="ECO:0000256" key="4">
    <source>
        <dbReference type="ARBA" id="ARBA00022679"/>
    </source>
</evidence>
<keyword evidence="13" id="KW-1185">Reference proteome</keyword>
<comment type="subcellular location">
    <subcellularLocation>
        <location evidence="1">Membrane</location>
        <topology evidence="1">Multi-pass membrane protein</topology>
    </subcellularLocation>
</comment>
<keyword evidence="3" id="KW-0444">Lipid biosynthesis</keyword>
<evidence type="ECO:0000256" key="8">
    <source>
        <dbReference type="ARBA" id="ARBA00023136"/>
    </source>
</evidence>
<organism evidence="12 13">
    <name type="scientific">Methanohalarchaeum thermophilum</name>
    <dbReference type="NCBI Taxonomy" id="1903181"/>
    <lineage>
        <taxon>Archaea</taxon>
        <taxon>Methanobacteriati</taxon>
        <taxon>Methanobacteriota</taxon>
        <taxon>Methanonatronarchaeia</taxon>
        <taxon>Methanonatronarchaeales</taxon>
        <taxon>Methanonatronarchaeaceae</taxon>
        <taxon>Candidatus Methanohalarchaeum</taxon>
    </lineage>
</organism>
<comment type="caution">
    <text evidence="12">The sequence shown here is derived from an EMBL/GenBank/DDBJ whole genome shotgun (WGS) entry which is preliminary data.</text>
</comment>
<comment type="similarity">
    <text evidence="2">Belongs to the CDP-alcohol phosphatidyltransferase class-I family.</text>
</comment>
<evidence type="ECO:0000256" key="7">
    <source>
        <dbReference type="ARBA" id="ARBA00023098"/>
    </source>
</evidence>
<proteinExistence type="inferred from homology"/>
<evidence type="ECO:0000256" key="2">
    <source>
        <dbReference type="ARBA" id="ARBA00010441"/>
    </source>
</evidence>
<dbReference type="GO" id="GO:0008654">
    <property type="term" value="P:phospholipid biosynthetic process"/>
    <property type="evidence" value="ECO:0007669"/>
    <property type="project" value="UniProtKB-KW"/>
</dbReference>
<sequence>MYREIALPDIASLLNLTSGFIAITFLTRENYILAAKFILLSGIFDGIDGLIARKISNRKEAKFGIELDSMADLVSFGVVTALFGWKITKNNYFLLISSIFLIAAILRLARFNTKNPNEKGFKGLPTTSAGLLLSIYLVLFSNTINTILTTTLFLILSTLMVSKIKYPKFDDRVSWPLGILMAFPVFLTGNYFGIFMSIILGLLTGYIIIGPFFASSKIIENLNHIT</sequence>
<evidence type="ECO:0000256" key="6">
    <source>
        <dbReference type="ARBA" id="ARBA00022989"/>
    </source>
</evidence>
<evidence type="ECO:0000256" key="11">
    <source>
        <dbReference type="SAM" id="Phobius"/>
    </source>
</evidence>
<keyword evidence="6 11" id="KW-1133">Transmembrane helix</keyword>
<keyword evidence="5 11" id="KW-0812">Transmembrane</keyword>
<evidence type="ECO:0000256" key="1">
    <source>
        <dbReference type="ARBA" id="ARBA00004141"/>
    </source>
</evidence>
<feature type="transmembrane region" description="Helical" evidence="11">
    <location>
        <begin position="144"/>
        <end position="161"/>
    </location>
</feature>
<evidence type="ECO:0000313" key="13">
    <source>
        <dbReference type="Proteomes" id="UP000185744"/>
    </source>
</evidence>
<dbReference type="Gene3D" id="1.20.120.1760">
    <property type="match status" value="1"/>
</dbReference>
<feature type="transmembrane region" description="Helical" evidence="11">
    <location>
        <begin position="7"/>
        <end position="25"/>
    </location>
</feature>
<feature type="transmembrane region" description="Helical" evidence="11">
    <location>
        <begin position="198"/>
        <end position="219"/>
    </location>
</feature>
<keyword evidence="9" id="KW-0594">Phospholipid biosynthesis</keyword>
<accession>A0A1Q6DW53</accession>
<evidence type="ECO:0000256" key="9">
    <source>
        <dbReference type="ARBA" id="ARBA00023209"/>
    </source>
</evidence>
<dbReference type="AlphaFoldDB" id="A0A1Q6DW53"/>
<dbReference type="InterPro" id="IPR043130">
    <property type="entry name" value="CDP-OH_PTrfase_TM_dom"/>
</dbReference>
<keyword evidence="10" id="KW-1208">Phospholipid metabolism</keyword>
<dbReference type="InParanoid" id="A0A1Q6DW53"/>
<keyword evidence="7" id="KW-0443">Lipid metabolism</keyword>
<name>A0A1Q6DW53_METT1</name>
<evidence type="ECO:0000313" key="12">
    <source>
        <dbReference type="EMBL" id="OKY78576.1"/>
    </source>
</evidence>
<dbReference type="Proteomes" id="UP000185744">
    <property type="component" value="Unassembled WGS sequence"/>
</dbReference>
<keyword evidence="4" id="KW-0808">Transferase</keyword>
<dbReference type="Pfam" id="PF01066">
    <property type="entry name" value="CDP-OH_P_transf"/>
    <property type="match status" value="1"/>
</dbReference>
<keyword evidence="8 11" id="KW-0472">Membrane</keyword>
<dbReference type="EMBL" id="MSDW01000001">
    <property type="protein sequence ID" value="OKY78576.1"/>
    <property type="molecule type" value="Genomic_DNA"/>
</dbReference>
<dbReference type="FunCoup" id="A0A1Q6DW53">
    <property type="interactions" value="12"/>
</dbReference>
<evidence type="ECO:0000256" key="5">
    <source>
        <dbReference type="ARBA" id="ARBA00022692"/>
    </source>
</evidence>
<gene>
    <name evidence="12" type="ORF">BTN85_1073</name>
</gene>